<evidence type="ECO:0000313" key="1">
    <source>
        <dbReference type="EMBL" id="MFC5509313.1"/>
    </source>
</evidence>
<sequence length="190" mass="20526">MTILTDQQVQDLYVEIGTELQAVVRRRFGAGLTDQQAAATVSALGSVAAIFIAQDEESHRKLLNIIIDQTVANVRASAEFQEGMRRLRAGETPPENPHVEQVPVAASMRAAAPHGADNCLCCAISALISERYGEKLEPQKLDDVLLGLAGAVTVIAQQAGMEIMLPFIHHLNVLMANMSEAHDIEGMTKQ</sequence>
<protein>
    <submittedName>
        <fullName evidence="1">Uncharacterized protein</fullName>
    </submittedName>
</protein>
<accession>A0ABW0PAA5</accession>
<gene>
    <name evidence="1" type="ORF">ACFPN9_29290</name>
</gene>
<organism evidence="1 2">
    <name type="scientific">Bosea massiliensis</name>
    <dbReference type="NCBI Taxonomy" id="151419"/>
    <lineage>
        <taxon>Bacteria</taxon>
        <taxon>Pseudomonadati</taxon>
        <taxon>Pseudomonadota</taxon>
        <taxon>Alphaproteobacteria</taxon>
        <taxon>Hyphomicrobiales</taxon>
        <taxon>Boseaceae</taxon>
        <taxon>Bosea</taxon>
    </lineage>
</organism>
<name>A0ABW0PAA5_9HYPH</name>
<keyword evidence="2" id="KW-1185">Reference proteome</keyword>
<proteinExistence type="predicted"/>
<comment type="caution">
    <text evidence="1">The sequence shown here is derived from an EMBL/GenBank/DDBJ whole genome shotgun (WGS) entry which is preliminary data.</text>
</comment>
<dbReference type="Proteomes" id="UP001596060">
    <property type="component" value="Unassembled WGS sequence"/>
</dbReference>
<reference evidence="2" key="1">
    <citation type="journal article" date="2019" name="Int. J. Syst. Evol. Microbiol.">
        <title>The Global Catalogue of Microorganisms (GCM) 10K type strain sequencing project: providing services to taxonomists for standard genome sequencing and annotation.</title>
        <authorList>
            <consortium name="The Broad Institute Genomics Platform"/>
            <consortium name="The Broad Institute Genome Sequencing Center for Infectious Disease"/>
            <person name="Wu L."/>
            <person name="Ma J."/>
        </authorList>
    </citation>
    <scope>NUCLEOTIDE SEQUENCE [LARGE SCALE GENOMIC DNA]</scope>
    <source>
        <strain evidence="2">CCUG 43117</strain>
    </source>
</reference>
<dbReference type="EMBL" id="JBHSLU010000161">
    <property type="protein sequence ID" value="MFC5509313.1"/>
    <property type="molecule type" value="Genomic_DNA"/>
</dbReference>
<evidence type="ECO:0000313" key="2">
    <source>
        <dbReference type="Proteomes" id="UP001596060"/>
    </source>
</evidence>
<dbReference type="RefSeq" id="WP_377818068.1">
    <property type="nucleotide sequence ID" value="NZ_JBHSLU010000161.1"/>
</dbReference>